<accession>A0A232FLN4</accession>
<reference evidence="2 3" key="1">
    <citation type="journal article" date="2017" name="Curr. Biol.">
        <title>The Evolution of Venom by Co-option of Single-Copy Genes.</title>
        <authorList>
            <person name="Martinson E.O."/>
            <person name="Mrinalini"/>
            <person name="Kelkar Y.D."/>
            <person name="Chang C.H."/>
            <person name="Werren J.H."/>
        </authorList>
    </citation>
    <scope>NUCLEOTIDE SEQUENCE [LARGE SCALE GENOMIC DNA]</scope>
    <source>
        <strain evidence="2 3">Alberta</strain>
        <tissue evidence="2">Whole body</tissue>
    </source>
</reference>
<name>A0A232FLN4_9HYME</name>
<dbReference type="Proteomes" id="UP000215335">
    <property type="component" value="Unassembled WGS sequence"/>
</dbReference>
<protein>
    <submittedName>
        <fullName evidence="2">Uncharacterized protein</fullName>
    </submittedName>
</protein>
<feature type="compositionally biased region" description="Basic and acidic residues" evidence="1">
    <location>
        <begin position="32"/>
        <end position="41"/>
    </location>
</feature>
<evidence type="ECO:0000313" key="3">
    <source>
        <dbReference type="Proteomes" id="UP000215335"/>
    </source>
</evidence>
<feature type="region of interest" description="Disordered" evidence="1">
    <location>
        <begin position="21"/>
        <end position="41"/>
    </location>
</feature>
<gene>
    <name evidence="2" type="ORF">TSAR_013704</name>
</gene>
<proteinExistence type="predicted"/>
<dbReference type="OrthoDB" id="7700327at2759"/>
<sequence>MLCLKKRRTYSFTQGACAEAPRQSRHRSVSSSKRDGRAEEQRYSEGIAVAVATLPRKLGSEIQGDIQKTVKIRKKKRKQTRNIAYVSNFEDRAHLKCTYRGFSAPFLVNLTYMGFKRTEKYAKIGRTEPRAVAATRLVKDGNTCKNM</sequence>
<organism evidence="2 3">
    <name type="scientific">Trichomalopsis sarcophagae</name>
    <dbReference type="NCBI Taxonomy" id="543379"/>
    <lineage>
        <taxon>Eukaryota</taxon>
        <taxon>Metazoa</taxon>
        <taxon>Ecdysozoa</taxon>
        <taxon>Arthropoda</taxon>
        <taxon>Hexapoda</taxon>
        <taxon>Insecta</taxon>
        <taxon>Pterygota</taxon>
        <taxon>Neoptera</taxon>
        <taxon>Endopterygota</taxon>
        <taxon>Hymenoptera</taxon>
        <taxon>Apocrita</taxon>
        <taxon>Proctotrupomorpha</taxon>
        <taxon>Chalcidoidea</taxon>
        <taxon>Pteromalidae</taxon>
        <taxon>Pteromalinae</taxon>
        <taxon>Trichomalopsis</taxon>
    </lineage>
</organism>
<comment type="caution">
    <text evidence="2">The sequence shown here is derived from an EMBL/GenBank/DDBJ whole genome shotgun (WGS) entry which is preliminary data.</text>
</comment>
<dbReference type="EMBL" id="NNAY01000058">
    <property type="protein sequence ID" value="OXU31419.1"/>
    <property type="molecule type" value="Genomic_DNA"/>
</dbReference>
<dbReference type="AlphaFoldDB" id="A0A232FLN4"/>
<evidence type="ECO:0000256" key="1">
    <source>
        <dbReference type="SAM" id="MobiDB-lite"/>
    </source>
</evidence>
<evidence type="ECO:0000313" key="2">
    <source>
        <dbReference type="EMBL" id="OXU31419.1"/>
    </source>
</evidence>
<keyword evidence="3" id="KW-1185">Reference proteome</keyword>